<evidence type="ECO:0000256" key="1">
    <source>
        <dbReference type="ARBA" id="ARBA00005179"/>
    </source>
</evidence>
<name>A0ABP0BT98_9PEZI</name>
<evidence type="ECO:0000313" key="5">
    <source>
        <dbReference type="EMBL" id="CAK7222374.1"/>
    </source>
</evidence>
<evidence type="ECO:0000313" key="6">
    <source>
        <dbReference type="Proteomes" id="UP001642482"/>
    </source>
</evidence>
<comment type="pathway">
    <text evidence="1">Secondary metabolite biosynthesis.</text>
</comment>
<keyword evidence="6" id="KW-1185">Reference proteome</keyword>
<dbReference type="Gene3D" id="3.40.50.150">
    <property type="entry name" value="Vaccinia Virus protein VP39"/>
    <property type="match status" value="1"/>
</dbReference>
<dbReference type="SUPFAM" id="SSF53335">
    <property type="entry name" value="S-adenosyl-L-methionine-dependent methyltransferases"/>
    <property type="match status" value="1"/>
</dbReference>
<dbReference type="Proteomes" id="UP001642482">
    <property type="component" value="Unassembled WGS sequence"/>
</dbReference>
<reference evidence="5 6" key="1">
    <citation type="submission" date="2024-01" db="EMBL/GenBank/DDBJ databases">
        <authorList>
            <person name="Allen C."/>
            <person name="Tagirdzhanova G."/>
        </authorList>
    </citation>
    <scope>NUCLEOTIDE SEQUENCE [LARGE SCALE GENOMIC DNA]</scope>
</reference>
<accession>A0ABP0BT98</accession>
<sequence>MTQTAVPGDAPEKTTEQKLGQWNKHAYFDELPDNLGPMRKLLAEYSHVPEADIDAHLYAIRDKLWAVFQYPCIGRFSFLDLGMTKSPYYQESVKRLQASSSERLLDLGCCVGQVLRQLVHNDGVAPRQLSGSDLHREFLELGYELFRDGPPSASEYTFVAGDVVSETPDHALDALDKTVTMVNTANVFHLFDWAEQVRLGKRMVGFLKEDAPKDKGTLTFYGCHLSARVACEHRVMPTSPKTRYLHDATSFQKLWDEIGVATGTQWTITQEQLPMEIGVALTGDDNVQYVLFGVRRA</sequence>
<evidence type="ECO:0000256" key="3">
    <source>
        <dbReference type="ARBA" id="ARBA00022691"/>
    </source>
</evidence>
<dbReference type="InterPro" id="IPR029063">
    <property type="entry name" value="SAM-dependent_MTases_sf"/>
</dbReference>
<keyword evidence="2" id="KW-0808">Transferase</keyword>
<protein>
    <recommendedName>
        <fullName evidence="7">Methyltransferase domain-containing protein</fullName>
    </recommendedName>
</protein>
<evidence type="ECO:0000256" key="4">
    <source>
        <dbReference type="ARBA" id="ARBA00038314"/>
    </source>
</evidence>
<evidence type="ECO:0008006" key="7">
    <source>
        <dbReference type="Google" id="ProtNLM"/>
    </source>
</evidence>
<comment type="similarity">
    <text evidence="4">Belongs to the class I-like SAM-binding methyltransferase superfamily.</text>
</comment>
<dbReference type="EMBL" id="CAWUHD010000044">
    <property type="protein sequence ID" value="CAK7222374.1"/>
    <property type="molecule type" value="Genomic_DNA"/>
</dbReference>
<dbReference type="InterPro" id="IPR051654">
    <property type="entry name" value="Meroterpenoid_MTases"/>
</dbReference>
<evidence type="ECO:0000256" key="2">
    <source>
        <dbReference type="ARBA" id="ARBA00022679"/>
    </source>
</evidence>
<keyword evidence="3" id="KW-0949">S-adenosyl-L-methionine</keyword>
<gene>
    <name evidence="5" type="ORF">SEUCBS140593_004879</name>
</gene>
<dbReference type="PANTHER" id="PTHR35897">
    <property type="entry name" value="METHYLTRANSFERASE AUSD"/>
    <property type="match status" value="1"/>
</dbReference>
<organism evidence="5 6">
    <name type="scientific">Sporothrix eucalyptigena</name>
    <dbReference type="NCBI Taxonomy" id="1812306"/>
    <lineage>
        <taxon>Eukaryota</taxon>
        <taxon>Fungi</taxon>
        <taxon>Dikarya</taxon>
        <taxon>Ascomycota</taxon>
        <taxon>Pezizomycotina</taxon>
        <taxon>Sordariomycetes</taxon>
        <taxon>Sordariomycetidae</taxon>
        <taxon>Ophiostomatales</taxon>
        <taxon>Ophiostomataceae</taxon>
        <taxon>Sporothrix</taxon>
    </lineage>
</organism>
<dbReference type="PANTHER" id="PTHR35897:SF1">
    <property type="entry name" value="METHYLTRANSFERASE AUSD"/>
    <property type="match status" value="1"/>
</dbReference>
<comment type="caution">
    <text evidence="5">The sequence shown here is derived from an EMBL/GenBank/DDBJ whole genome shotgun (WGS) entry which is preliminary data.</text>
</comment>
<proteinExistence type="inferred from homology"/>